<sequence length="184" mass="20176">MSLSQAVARRLVHQRRVECQGFLREDGLWDIEGSMVDIKAEDTPSPGRPSGRVAAGEPFHLMRLRLTLDDSLLIHAVEACIESAPFHTCPGISQAYQKLVGTRIGPGWNRQIKELLGGVAGCTHLSELLLPLATTAFQTTWYARQNSGEAEASKRVLIDSCHTWSGAGEVVKTFLPEYYQGAAE</sequence>
<keyword evidence="2" id="KW-1185">Reference proteome</keyword>
<reference evidence="1 2" key="1">
    <citation type="submission" date="2024-09" db="EMBL/GenBank/DDBJ databases">
        <authorList>
            <person name="Sun Q."/>
            <person name="Mori K."/>
        </authorList>
    </citation>
    <scope>NUCLEOTIDE SEQUENCE [LARGE SCALE GENOMIC DNA]</scope>
    <source>
        <strain evidence="1 2">ATCC 51285</strain>
    </source>
</reference>
<protein>
    <submittedName>
        <fullName evidence="1">DUF2889 domain-containing protein</fullName>
    </submittedName>
</protein>
<proteinExistence type="predicted"/>
<evidence type="ECO:0000313" key="1">
    <source>
        <dbReference type="EMBL" id="MFB9886679.1"/>
    </source>
</evidence>
<dbReference type="Pfam" id="PF11136">
    <property type="entry name" value="DUF2889"/>
    <property type="match status" value="1"/>
</dbReference>
<name>A0ABV5ZEY1_9GAMM</name>
<gene>
    <name evidence="1" type="ORF">ACFFLH_09675</name>
</gene>
<accession>A0ABV5ZEY1</accession>
<dbReference type="RefSeq" id="WP_035461000.1">
    <property type="nucleotide sequence ID" value="NZ_JAUESS010000001.1"/>
</dbReference>
<dbReference type="Proteomes" id="UP001589628">
    <property type="component" value="Unassembled WGS sequence"/>
</dbReference>
<evidence type="ECO:0000313" key="2">
    <source>
        <dbReference type="Proteomes" id="UP001589628"/>
    </source>
</evidence>
<dbReference type="InterPro" id="IPR021312">
    <property type="entry name" value="DUF2889"/>
</dbReference>
<dbReference type="EMBL" id="JBHLZN010000003">
    <property type="protein sequence ID" value="MFB9886679.1"/>
    <property type="molecule type" value="Genomic_DNA"/>
</dbReference>
<organism evidence="1 2">
    <name type="scientific">Balneatrix alpica</name>
    <dbReference type="NCBI Taxonomy" id="75684"/>
    <lineage>
        <taxon>Bacteria</taxon>
        <taxon>Pseudomonadati</taxon>
        <taxon>Pseudomonadota</taxon>
        <taxon>Gammaproteobacteria</taxon>
        <taxon>Oceanospirillales</taxon>
        <taxon>Balneatrichaceae</taxon>
        <taxon>Balneatrix</taxon>
    </lineage>
</organism>
<comment type="caution">
    <text evidence="1">The sequence shown here is derived from an EMBL/GenBank/DDBJ whole genome shotgun (WGS) entry which is preliminary data.</text>
</comment>